<dbReference type="Proteomes" id="UP000825434">
    <property type="component" value="Chromosome 7"/>
</dbReference>
<evidence type="ECO:0000313" key="6">
    <source>
        <dbReference type="Proteomes" id="UP000825434"/>
    </source>
</evidence>
<keyword evidence="3" id="KW-0472">Membrane</keyword>
<keyword evidence="3" id="KW-1133">Transmembrane helix</keyword>
<keyword evidence="3" id="KW-0812">Transmembrane</keyword>
<dbReference type="InterPro" id="IPR050613">
    <property type="entry name" value="Sec_Metabolite_Reg"/>
</dbReference>
<evidence type="ECO:0000313" key="5">
    <source>
        <dbReference type="EMBL" id="QWU90166.1"/>
    </source>
</evidence>
<dbReference type="InterPro" id="IPR031760">
    <property type="entry name" value="Cep3_C"/>
</dbReference>
<proteinExistence type="predicted"/>
<sequence length="851" mass="98272">MFIENTFLALKGLSVAIILFKLPLPIVKVYPQDPDLSWLEIINQLIFKIEKYDKGSTEGVAKYLPAELPVGDVTYSFYPWGMVKSDQNSNKKVSFESDGFRLVPLLVRDVVSQVRSSTEVKSSEGWENTVHGVLKRAQRRVRNGVYFDTDGQGESGAERKRALGFSKLYYTPSQEAAAHKKYLYFLSTISAFALSWLVFAQVQLGALWLILWLISNVCSTFTFFTMLSDTECFSDDYNILKNNDFAYKFGPREVVLLRGNVANKEDEERKNISEKRLFNEFEIENIRMCVEKLTFGFNKVDRLFKSESQKEVNWPQFHIDFTSIMARIDHATSHCLCSFASSYINFIHNAVVPDMFIDEHETFWNEHVADDPACLVYSRSSKLQTESPRDYYFWMALYYGTLCNGIYFGSEQLKSELNFSEHELKTLGPKLFTAAYDCLCRAQFMSHADVRAVQVFCLLSTCFHAYGSVELSQSLLIQCIRIARKLGLDKPRRNSVSFSSEVKKRLWYTLCLNDWLDQIEKPRFYVEVTQQDFPHLLTDEELSQEDQVPRDFTATREYCNIFYQHIMIKMALIKKCLYENHFSASATLDAWTKMCDLRASTITFFSDWPEPTSESLLTYDYARFLLFSSLTEEMLDLGRRVLAIVGKQTWLAKYRTKCIEAALGNISRATAPIPSYYRRHWIVVQHLIYAALTILLDIIMFPAIDSSHEMGHRLDQVETTFVVFQELEATHMPAKLGIAVLPKLCKLVRFVIVEKRERNTFEKESLKYLLDDLQVNVSPVIDSVPGRNKPQYLRANDSPQFQAISGERQQSDSESTSDGNFLDDEMQKLFFDTGWSEVLMNVFQPAFNQLQ</sequence>
<evidence type="ECO:0000256" key="3">
    <source>
        <dbReference type="SAM" id="Phobius"/>
    </source>
</evidence>
<feature type="transmembrane region" description="Helical" evidence="3">
    <location>
        <begin position="206"/>
        <end position="227"/>
    </location>
</feature>
<evidence type="ECO:0000259" key="4">
    <source>
        <dbReference type="Pfam" id="PF16846"/>
    </source>
</evidence>
<dbReference type="PANTHER" id="PTHR31001">
    <property type="entry name" value="UNCHARACTERIZED TRANSCRIPTIONAL REGULATORY PROTEIN"/>
    <property type="match status" value="1"/>
</dbReference>
<dbReference type="Pfam" id="PF16846">
    <property type="entry name" value="Cep3"/>
    <property type="match status" value="1"/>
</dbReference>
<feature type="transmembrane region" description="Helical" evidence="3">
    <location>
        <begin position="182"/>
        <end position="200"/>
    </location>
</feature>
<protein>
    <recommendedName>
        <fullName evidence="4">Centromere DNA-binding protein complex CBF3 subunit B C-terminal domain-containing protein</fullName>
    </recommendedName>
</protein>
<reference evidence="5 6" key="1">
    <citation type="submission" date="2021-06" db="EMBL/GenBank/DDBJ databases">
        <title>Candida outbreak in Lebanon.</title>
        <authorList>
            <person name="Finianos M."/>
        </authorList>
    </citation>
    <scope>NUCLEOTIDE SEQUENCE [LARGE SCALE GENOMIC DNA]</scope>
    <source>
        <strain evidence="5">CA3LBN</strain>
    </source>
</reference>
<name>A0ABX8IA70_9ASCO</name>
<dbReference type="EMBL" id="CP076667">
    <property type="protein sequence ID" value="QWU90166.1"/>
    <property type="molecule type" value="Genomic_DNA"/>
</dbReference>
<gene>
    <name evidence="5" type="ORF">CA3LBN_004527</name>
</gene>
<dbReference type="CDD" id="cd12148">
    <property type="entry name" value="fungal_TF_MHR"/>
    <property type="match status" value="1"/>
</dbReference>
<keyword evidence="6" id="KW-1185">Reference proteome</keyword>
<accession>A0ABX8IA70</accession>
<evidence type="ECO:0000256" key="1">
    <source>
        <dbReference type="ARBA" id="ARBA00004123"/>
    </source>
</evidence>
<evidence type="ECO:0000256" key="2">
    <source>
        <dbReference type="ARBA" id="ARBA00023242"/>
    </source>
</evidence>
<keyword evidence="2" id="KW-0539">Nucleus</keyword>
<organism evidence="5 6">
    <name type="scientific">Candidozyma haemuli</name>
    <dbReference type="NCBI Taxonomy" id="45357"/>
    <lineage>
        <taxon>Eukaryota</taxon>
        <taxon>Fungi</taxon>
        <taxon>Dikarya</taxon>
        <taxon>Ascomycota</taxon>
        <taxon>Saccharomycotina</taxon>
        <taxon>Pichiomycetes</taxon>
        <taxon>Metschnikowiaceae</taxon>
        <taxon>Candidozyma</taxon>
    </lineage>
</organism>
<feature type="domain" description="Centromere DNA-binding protein complex CBF3 subunit B C-terminal" evidence="4">
    <location>
        <begin position="431"/>
        <end position="526"/>
    </location>
</feature>
<dbReference type="PANTHER" id="PTHR31001:SF90">
    <property type="entry name" value="CENTROMERE DNA-BINDING PROTEIN COMPLEX CBF3 SUBUNIT B"/>
    <property type="match status" value="1"/>
</dbReference>
<comment type="subcellular location">
    <subcellularLocation>
        <location evidence="1">Nucleus</location>
    </subcellularLocation>
</comment>